<organism evidence="7">
    <name type="scientific">Longilinea arvoryzae</name>
    <dbReference type="NCBI Taxonomy" id="360412"/>
    <lineage>
        <taxon>Bacteria</taxon>
        <taxon>Bacillati</taxon>
        <taxon>Chloroflexota</taxon>
        <taxon>Anaerolineae</taxon>
        <taxon>Anaerolineales</taxon>
        <taxon>Anaerolineaceae</taxon>
        <taxon>Longilinea</taxon>
    </lineage>
</organism>
<dbReference type="InterPro" id="IPR013780">
    <property type="entry name" value="Glyco_hydro_b"/>
</dbReference>
<evidence type="ECO:0000256" key="2">
    <source>
        <dbReference type="ARBA" id="ARBA00022837"/>
    </source>
</evidence>
<evidence type="ECO:0000313" key="7">
    <source>
        <dbReference type="EMBL" id="GAP13487.1"/>
    </source>
</evidence>
<reference evidence="7" key="1">
    <citation type="submission" date="2015-07" db="EMBL/GenBank/DDBJ databases">
        <title>Draft Genome Sequences of Anaerolinea thermolimosa IMO-1, Bellilinea caldifistulae GOMI-1, Leptolinea tardivitalis YMTK-2, Levilinea saccharolytica KIBI-1,Longilinea arvoryzae KOME-1, Previously Described as Members of the Anaerolineaceae (Chloroflexi).</title>
        <authorList>
            <person name="Sekiguchi Y."/>
            <person name="Ohashi A."/>
            <person name="Matsuura N."/>
            <person name="Tourlousse M.D."/>
        </authorList>
    </citation>
    <scope>NUCLEOTIDE SEQUENCE [LARGE SCALE GENOMIC DNA]</scope>
    <source>
        <strain evidence="7">KOME-1</strain>
    </source>
</reference>
<dbReference type="SUPFAM" id="SSF49265">
    <property type="entry name" value="Fibronectin type III"/>
    <property type="match status" value="2"/>
</dbReference>
<dbReference type="CDD" id="cd12962">
    <property type="entry name" value="X25_BaPul_like"/>
    <property type="match status" value="2"/>
</dbReference>
<dbReference type="Pfam" id="PF22058">
    <property type="entry name" value="X25_BaPul_like"/>
    <property type="match status" value="2"/>
</dbReference>
<sequence>MNAHHSSNTILNLCWNLMVVVSILISLSSATPVKAADTPDPTAVTIAGSLQSELGCPGDWQADCAATHLAYDANDDVWQAAWTVPAGAWEYKAALNDSWAENYGLHAGRDGANIPLSLGASTPVKFYYDHKSSWVTDNVTSIIATVPGNFQSELGCAGDWDPGCLRSWLQDVDGDGTYTFSTTVLPPGNYEAKAAIAESWSENYGAGGARDGANIPFAVVVPNSTVDFSYVGSTHLLTITVTSPGPSLDNNVEWDGLRHDSRDTLYRTPGGAVAAGTPVLLRFRTFHNDVNSVRVRIYDLNSGSQRIESMALAAGDVSCYQAGLEEDRCDFWQAALPNEEPDNLWYRFIITDGTKTVYYADNTTALDGGLGSPSDDPIDNSYALMVYDPSFSAPDWAQDAVIYQIFPDRFRNGRADNDPKTGDVRYDDPVLKLPWNTLPEGYCRGYSDALINCPWRFGDPPAWGVGQPETPRGRDYMGGDLKGVDQNLGYLVSLGVNTLYFNPIFDSGSNHGYDTQDYYKIDPYFGTQKDWENLVKHANQLGVRIILDGVYNHMSSDSAFFDRYHHYSTLGACESTASPYRSWFTFHEVAAGTGPCAGASGPNSATYDGWFGFDTIPVLNKSNPEVQAYFLTNADSVARYWLVNGASGWRLDVMGDSSFPNGYWESFRQVVKAKSSDTLIIGELWQKDSTLLRFLRGDRADTTMNYRLRDAVLGLLTPGAFDSKGFGDSGRQISPSEFAARISSIQEDYPQSVLYSTMNLLDSHDTVRILWALTPGLANRADKEFNAANLAAGKQQQKIASLIQFTLPGAPTIYYGDEVALTGNDDPDDRRTYPWADKGGSPDLTMFTHYQTLANLRKTHPALTAGDLRMLLADDAAETVAYGRKTTDQAALVVINRSTEARTVDIPVAGYLPDGVTFNSLYEVGNGGALSTVSENGMVNVWVAPRSAWLLASGAVDLLPPDAPTGLTVEEGDGQLSLAWNAVAGAAGYNVYRSPLSGGGWVRANEAPITGITFVDSGLMNTRPYFYVVTALDSAGNESAYSTEASGIPHYTIGWANLQWPPSMTHTISAVDRTDTAYGQVWIDGVTNQPGPTPGLMAQLGFGPEGSNPAGNPDWTWVDAAFNMNAGNNDEFMASLLPESVGVFDYLFRYSTTNGRDWLYADQSGPIAAGTLPPNPGKLTVASSGDTTPPAAPANLRAESASPAAIELAWDGVTGDPTLYGYEVLRSDSSGGPYLLLGLVVGATQFSDTSVGEGATYFYVVRSVDLSFNRSGYSNEVEATAELRTVTVTFNVTVPAATPVDRSVYIAGSLDRLDGSLPSWDPAGVVLTQVDATHWTITLSGKETTQIEYKYTLGSWDYVEKGAACDEIANRTLTLSYGADGNMTVNDTVLNWRNLGGCPN</sequence>
<dbReference type="Gene3D" id="2.60.40.10">
    <property type="entry name" value="Immunoglobulins"/>
    <property type="match status" value="6"/>
</dbReference>
<dbReference type="GO" id="GO:0005975">
    <property type="term" value="P:carbohydrate metabolic process"/>
    <property type="evidence" value="ECO:0007669"/>
    <property type="project" value="InterPro"/>
</dbReference>
<proteinExistence type="predicted"/>
<dbReference type="PANTHER" id="PTHR10357:SF210">
    <property type="entry name" value="MALTODEXTRIN GLUCOSIDASE"/>
    <property type="match status" value="1"/>
</dbReference>
<keyword evidence="8" id="KW-1185">Reference proteome</keyword>
<dbReference type="CDD" id="cd02857">
    <property type="entry name" value="E_set_CDase_PDE_N"/>
    <property type="match status" value="1"/>
</dbReference>
<dbReference type="InterPro" id="IPR045857">
    <property type="entry name" value="O16G_dom_2"/>
</dbReference>
<dbReference type="STRING" id="360412.LARV_01241"/>
<evidence type="ECO:0000313" key="8">
    <source>
        <dbReference type="Proteomes" id="UP000055060"/>
    </source>
</evidence>
<feature type="signal peptide" evidence="4">
    <location>
        <begin position="1"/>
        <end position="35"/>
    </location>
</feature>
<dbReference type="SMART" id="SM00060">
    <property type="entry name" value="FN3"/>
    <property type="match status" value="2"/>
</dbReference>
<dbReference type="InterPro" id="IPR004185">
    <property type="entry name" value="Glyco_hydro_13_lg-like_dom"/>
</dbReference>
<evidence type="ECO:0000256" key="1">
    <source>
        <dbReference type="ARBA" id="ARBA00022801"/>
    </source>
</evidence>
<evidence type="ECO:0000259" key="5">
    <source>
        <dbReference type="PROSITE" id="PS50853"/>
    </source>
</evidence>
<dbReference type="Gene3D" id="3.90.400.10">
    <property type="entry name" value="Oligo-1,6-glucosidase, Domain 2"/>
    <property type="match status" value="1"/>
</dbReference>
<dbReference type="InterPro" id="IPR014756">
    <property type="entry name" value="Ig_E-set"/>
</dbReference>
<dbReference type="SMART" id="SM01065">
    <property type="entry name" value="CBM_2"/>
    <property type="match status" value="1"/>
</dbReference>
<dbReference type="Pfam" id="PF00128">
    <property type="entry name" value="Alpha-amylase"/>
    <property type="match status" value="1"/>
</dbReference>
<keyword evidence="2" id="KW-0106">Calcium</keyword>
<dbReference type="SUPFAM" id="SSF51445">
    <property type="entry name" value="(Trans)glycosidases"/>
    <property type="match status" value="1"/>
</dbReference>
<dbReference type="Gene3D" id="3.20.20.80">
    <property type="entry name" value="Glycosidases"/>
    <property type="match status" value="1"/>
</dbReference>
<accession>A0A0S7B7U4</accession>
<dbReference type="SUPFAM" id="SSF51011">
    <property type="entry name" value="Glycosyl hydrolase domain"/>
    <property type="match status" value="1"/>
</dbReference>
<dbReference type="SUPFAM" id="SSF81296">
    <property type="entry name" value="E set domains"/>
    <property type="match status" value="1"/>
</dbReference>
<evidence type="ECO:0000256" key="3">
    <source>
        <dbReference type="ARBA" id="ARBA00023295"/>
    </source>
</evidence>
<dbReference type="SUPFAM" id="SSF49452">
    <property type="entry name" value="Starch-binding domain-like"/>
    <property type="match status" value="1"/>
</dbReference>
<dbReference type="PROSITE" id="PS51166">
    <property type="entry name" value="CBM20"/>
    <property type="match status" value="1"/>
</dbReference>
<dbReference type="InterPro" id="IPR003961">
    <property type="entry name" value="FN3_dom"/>
</dbReference>
<dbReference type="InterPro" id="IPR002044">
    <property type="entry name" value="CBM20"/>
</dbReference>
<dbReference type="InterPro" id="IPR054409">
    <property type="entry name" value="X25_BaPul-like"/>
</dbReference>
<dbReference type="InterPro" id="IPR013783">
    <property type="entry name" value="Ig-like_fold"/>
</dbReference>
<dbReference type="InterPro" id="IPR036116">
    <property type="entry name" value="FN3_sf"/>
</dbReference>
<evidence type="ECO:0000256" key="4">
    <source>
        <dbReference type="SAM" id="SignalP"/>
    </source>
</evidence>
<dbReference type="InterPro" id="IPR013784">
    <property type="entry name" value="Carb-bd-like_fold"/>
</dbReference>
<dbReference type="SMART" id="SM00642">
    <property type="entry name" value="Aamy"/>
    <property type="match status" value="1"/>
</dbReference>
<dbReference type="OrthoDB" id="9805159at2"/>
<dbReference type="InterPro" id="IPR006047">
    <property type="entry name" value="GH13_cat_dom"/>
</dbReference>
<keyword evidence="1" id="KW-0378">Hydrolase</keyword>
<dbReference type="PANTHER" id="PTHR10357">
    <property type="entry name" value="ALPHA-AMYLASE FAMILY MEMBER"/>
    <property type="match status" value="1"/>
</dbReference>
<feature type="domain" description="Fibronectin type-III" evidence="5">
    <location>
        <begin position="960"/>
        <end position="1052"/>
    </location>
</feature>
<feature type="chain" id="PRO_5006632838" evidence="4">
    <location>
        <begin position="36"/>
        <end position="1400"/>
    </location>
</feature>
<dbReference type="GO" id="GO:2001070">
    <property type="term" value="F:starch binding"/>
    <property type="evidence" value="ECO:0007669"/>
    <property type="project" value="InterPro"/>
</dbReference>
<dbReference type="EMBL" id="DF967972">
    <property type="protein sequence ID" value="GAP13487.1"/>
    <property type="molecule type" value="Genomic_DNA"/>
</dbReference>
<dbReference type="RefSeq" id="WP_075072821.1">
    <property type="nucleotide sequence ID" value="NZ_DF967972.1"/>
</dbReference>
<dbReference type="PROSITE" id="PS50853">
    <property type="entry name" value="FN3"/>
    <property type="match status" value="2"/>
</dbReference>
<dbReference type="GO" id="GO:0004553">
    <property type="term" value="F:hydrolase activity, hydrolyzing O-glycosyl compounds"/>
    <property type="evidence" value="ECO:0007669"/>
    <property type="project" value="InterPro"/>
</dbReference>
<name>A0A0S7B7U4_9CHLR</name>
<keyword evidence="3 7" id="KW-0326">Glycosidase</keyword>
<feature type="domain" description="Fibronectin type-III" evidence="5">
    <location>
        <begin position="1192"/>
        <end position="1284"/>
    </location>
</feature>
<dbReference type="CDD" id="cd11338">
    <property type="entry name" value="AmyAc_CMD"/>
    <property type="match status" value="1"/>
</dbReference>
<dbReference type="Proteomes" id="UP000055060">
    <property type="component" value="Unassembled WGS sequence"/>
</dbReference>
<protein>
    <submittedName>
        <fullName evidence="7">Glycosidase</fullName>
    </submittedName>
</protein>
<dbReference type="Pfam" id="PF00686">
    <property type="entry name" value="CBM_20"/>
    <property type="match status" value="1"/>
</dbReference>
<dbReference type="Gene3D" id="2.60.40.1180">
    <property type="entry name" value="Golgi alpha-mannosidase II"/>
    <property type="match status" value="1"/>
</dbReference>
<feature type="domain" description="CBM20" evidence="6">
    <location>
        <begin position="1280"/>
        <end position="1394"/>
    </location>
</feature>
<keyword evidence="4" id="KW-0732">Signal</keyword>
<gene>
    <name evidence="7" type="ORF">LARV_01241</name>
</gene>
<dbReference type="CDD" id="cd00063">
    <property type="entry name" value="FN3"/>
    <property type="match status" value="2"/>
</dbReference>
<dbReference type="InterPro" id="IPR017853">
    <property type="entry name" value="GH"/>
</dbReference>
<evidence type="ECO:0000259" key="6">
    <source>
        <dbReference type="PROSITE" id="PS51166"/>
    </source>
</evidence>